<reference evidence="1 2" key="1">
    <citation type="submission" date="2017-12" db="EMBL/GenBank/DDBJ databases">
        <title>Phylogenetic diversity of female urinary microbiome.</title>
        <authorList>
            <person name="Thomas-White K."/>
            <person name="Wolfe A.J."/>
        </authorList>
    </citation>
    <scope>NUCLEOTIDE SEQUENCE [LARGE SCALE GENOMIC DNA]</scope>
    <source>
        <strain evidence="1 2">UMB0018</strain>
    </source>
</reference>
<dbReference type="SUPFAM" id="SSF53271">
    <property type="entry name" value="PRTase-like"/>
    <property type="match status" value="1"/>
</dbReference>
<accession>A0A2I1I0Z2</accession>
<dbReference type="PANTHER" id="PTHR47505">
    <property type="entry name" value="DNA UTILIZATION PROTEIN YHGH"/>
    <property type="match status" value="1"/>
</dbReference>
<dbReference type="Gene3D" id="3.40.50.2020">
    <property type="match status" value="1"/>
</dbReference>
<dbReference type="RefSeq" id="WP_101601070.1">
    <property type="nucleotide sequence ID" value="NZ_PKKM01000004.1"/>
</dbReference>
<dbReference type="InterPro" id="IPR051910">
    <property type="entry name" value="ComF/GntX_DNA_util-trans"/>
</dbReference>
<gene>
    <name evidence="1" type="ORF">CYJ22_03295</name>
</gene>
<proteinExistence type="predicted"/>
<dbReference type="Proteomes" id="UP000234198">
    <property type="component" value="Unassembled WGS sequence"/>
</dbReference>
<dbReference type="InterPro" id="IPR029057">
    <property type="entry name" value="PRTase-like"/>
</dbReference>
<organism evidence="1 2">
    <name type="scientific">Schaalia odontolytica</name>
    <dbReference type="NCBI Taxonomy" id="1660"/>
    <lineage>
        <taxon>Bacteria</taxon>
        <taxon>Bacillati</taxon>
        <taxon>Actinomycetota</taxon>
        <taxon>Actinomycetes</taxon>
        <taxon>Actinomycetales</taxon>
        <taxon>Actinomycetaceae</taxon>
        <taxon>Schaalia</taxon>
    </lineage>
</organism>
<dbReference type="EMBL" id="PKKM01000004">
    <property type="protein sequence ID" value="PKY64788.1"/>
    <property type="molecule type" value="Genomic_DNA"/>
</dbReference>
<sequence>MAGVRGLGALGRGFVGALLPVQCAGCRAWDEVLCPSCRRRAQAEPIPTVVDGARGDLPALAMGDYAGSLRRIVLAAKHSSRTDLSDFLDEAGARLGAALGGVLGVAGSPAAAAGSLEGRASCAGGAVDVWVVPAPSSWKRRLRGRQVALPLARAVARALAAGARPGVRVRVVDAVRLRIGATSQSGKAGAQRTVGRMGSMRALAVPPRGVLVVAVDDVVTTGATIREMERVLGGLDAVVAICRPGLIT</sequence>
<evidence type="ECO:0000313" key="1">
    <source>
        <dbReference type="EMBL" id="PKY64788.1"/>
    </source>
</evidence>
<protein>
    <submittedName>
        <fullName evidence="1">Competence protein ComF</fullName>
    </submittedName>
</protein>
<name>A0A2I1I0Z2_9ACTO</name>
<evidence type="ECO:0000313" key="2">
    <source>
        <dbReference type="Proteomes" id="UP000234198"/>
    </source>
</evidence>
<comment type="caution">
    <text evidence="1">The sequence shown here is derived from an EMBL/GenBank/DDBJ whole genome shotgun (WGS) entry which is preliminary data.</text>
</comment>
<dbReference type="PANTHER" id="PTHR47505:SF1">
    <property type="entry name" value="DNA UTILIZATION PROTEIN YHGH"/>
    <property type="match status" value="1"/>
</dbReference>
<dbReference type="AlphaFoldDB" id="A0A2I1I0Z2"/>